<accession>A0A158B0H9</accession>
<organism evidence="1 2">
    <name type="scientific">Caballeronia pedi</name>
    <dbReference type="NCBI Taxonomy" id="1777141"/>
    <lineage>
        <taxon>Bacteria</taxon>
        <taxon>Pseudomonadati</taxon>
        <taxon>Pseudomonadota</taxon>
        <taxon>Betaproteobacteria</taxon>
        <taxon>Burkholderiales</taxon>
        <taxon>Burkholderiaceae</taxon>
        <taxon>Caballeronia</taxon>
    </lineage>
</organism>
<name>A0A158B0H9_9BURK</name>
<dbReference type="RefSeq" id="WP_061175375.1">
    <property type="nucleotide sequence ID" value="NZ_FCOE02000008.1"/>
</dbReference>
<dbReference type="Proteomes" id="UP000054911">
    <property type="component" value="Unassembled WGS sequence"/>
</dbReference>
<keyword evidence="2" id="KW-1185">Reference proteome</keyword>
<comment type="caution">
    <text evidence="1">The sequence shown here is derived from an EMBL/GenBank/DDBJ whole genome shotgun (WGS) entry which is preliminary data.</text>
</comment>
<proteinExistence type="predicted"/>
<reference evidence="1" key="1">
    <citation type="submission" date="2016-01" db="EMBL/GenBank/DDBJ databases">
        <authorList>
            <person name="Peeters C."/>
        </authorList>
    </citation>
    <scope>NUCLEOTIDE SEQUENCE [LARGE SCALE GENOMIC DNA]</scope>
    <source>
        <strain evidence="1">LMG 29323</strain>
    </source>
</reference>
<gene>
    <name evidence="1" type="ORF">AWB80_02908</name>
</gene>
<evidence type="ECO:0000313" key="2">
    <source>
        <dbReference type="Proteomes" id="UP000054911"/>
    </source>
</evidence>
<dbReference type="OrthoDB" id="3691787at2"/>
<dbReference type="STRING" id="1777141.AWB80_02908"/>
<dbReference type="AlphaFoldDB" id="A0A158B0H9"/>
<sequence>MTVMELMEILEGLPPQAEVRFAHQPSWPMEYKLGQVAELLTDDGFMVYLGQGEHVGYLPGEVTESLGWSGGFSR</sequence>
<dbReference type="EMBL" id="FCOE02000008">
    <property type="protein sequence ID" value="SAK63721.1"/>
    <property type="molecule type" value="Genomic_DNA"/>
</dbReference>
<protein>
    <submittedName>
        <fullName evidence="1">Uncharacterized protein</fullName>
    </submittedName>
</protein>
<evidence type="ECO:0000313" key="1">
    <source>
        <dbReference type="EMBL" id="SAK63721.1"/>
    </source>
</evidence>